<evidence type="ECO:0000313" key="7">
    <source>
        <dbReference type="Proteomes" id="UP001472866"/>
    </source>
</evidence>
<evidence type="ECO:0000313" key="6">
    <source>
        <dbReference type="EMBL" id="WZN59955.1"/>
    </source>
</evidence>
<dbReference type="EMBL" id="CP151502">
    <property type="protein sequence ID" value="WZN59955.1"/>
    <property type="molecule type" value="Genomic_DNA"/>
</dbReference>
<evidence type="ECO:0000256" key="2">
    <source>
        <dbReference type="ARBA" id="ARBA00007991"/>
    </source>
</evidence>
<comment type="subcellular location">
    <subcellularLocation>
        <location evidence="1">Nucleus</location>
    </subcellularLocation>
</comment>
<feature type="domain" description="Importin N-terminal" evidence="5">
    <location>
        <begin position="32"/>
        <end position="122"/>
    </location>
</feature>
<evidence type="ECO:0000259" key="5">
    <source>
        <dbReference type="PROSITE" id="PS50166"/>
    </source>
</evidence>
<dbReference type="PANTHER" id="PTHR10997">
    <property type="entry name" value="IMPORTIN-7, 8, 11"/>
    <property type="match status" value="1"/>
</dbReference>
<comment type="similarity">
    <text evidence="2">Belongs to the importin beta family.</text>
</comment>
<evidence type="ECO:0000256" key="3">
    <source>
        <dbReference type="ARBA" id="ARBA00022448"/>
    </source>
</evidence>
<keyword evidence="7" id="KW-1185">Reference proteome</keyword>
<dbReference type="InterPro" id="IPR011989">
    <property type="entry name" value="ARM-like"/>
</dbReference>
<dbReference type="Gene3D" id="1.25.10.10">
    <property type="entry name" value="Leucine-rich Repeat Variant"/>
    <property type="match status" value="1"/>
</dbReference>
<dbReference type="AlphaFoldDB" id="A0AAX4P1L0"/>
<reference evidence="6 7" key="1">
    <citation type="submission" date="2024-03" db="EMBL/GenBank/DDBJ databases">
        <title>Complete genome sequence of the green alga Chloropicon roscoffensis RCC1871.</title>
        <authorList>
            <person name="Lemieux C."/>
            <person name="Pombert J.-F."/>
            <person name="Otis C."/>
            <person name="Turmel M."/>
        </authorList>
    </citation>
    <scope>NUCLEOTIDE SEQUENCE [LARGE SCALE GENOMIC DNA]</scope>
    <source>
        <strain evidence="6 7">RCC1871</strain>
    </source>
</reference>
<name>A0AAX4P1L0_9CHLO</name>
<dbReference type="GO" id="GO:0005635">
    <property type="term" value="C:nuclear envelope"/>
    <property type="evidence" value="ECO:0007669"/>
    <property type="project" value="TreeGrafter"/>
</dbReference>
<dbReference type="Pfam" id="PF25758">
    <property type="entry name" value="TPR_IPO11"/>
    <property type="match status" value="1"/>
</dbReference>
<evidence type="ECO:0000256" key="1">
    <source>
        <dbReference type="ARBA" id="ARBA00004123"/>
    </source>
</evidence>
<gene>
    <name evidence="6" type="ORF">HKI87_02g14830</name>
</gene>
<protein>
    <submittedName>
        <fullName evidence="6">Importin N-terminal domain-containing protein</fullName>
    </submittedName>
</protein>
<keyword evidence="3" id="KW-0813">Transport</keyword>
<dbReference type="InterPro" id="IPR016024">
    <property type="entry name" value="ARM-type_fold"/>
</dbReference>
<dbReference type="GO" id="GO:0031267">
    <property type="term" value="F:small GTPase binding"/>
    <property type="evidence" value="ECO:0007669"/>
    <property type="project" value="InterPro"/>
</dbReference>
<dbReference type="GO" id="GO:0006606">
    <property type="term" value="P:protein import into nucleus"/>
    <property type="evidence" value="ECO:0007669"/>
    <property type="project" value="TreeGrafter"/>
</dbReference>
<evidence type="ECO:0000256" key="4">
    <source>
        <dbReference type="ARBA" id="ARBA00023242"/>
    </source>
</evidence>
<dbReference type="InterPro" id="IPR001494">
    <property type="entry name" value="Importin-beta_N"/>
</dbReference>
<sequence>MASASASTISAEGVLEVLRQSMSQDPAARDRALRALEHWQREHCRGILLALLEILRAKDQLQRQPEARLYAAIMAKNLVGSAWDRSSSNSFGKTFAEKREWNGIDDAEKEALKGGLLCLLFAEKDSRVREQLVVLVAAVARHELPGGWPSLLAELKDVATEEAFTLEERRLALQTLKRVLVGLKGKKALLSVTSADMLRNREKLQSFVRKGAVEMESLQSSIRALVVDLHVLWRRWSGVLARGEQHWEGAGLLANAALSCVRQALLVLESYESILDQVEAFFEEALSQAVHLKDVHVGPPPGSPAAGCESSARQWRAIVGKAAMLINKCCIAAIDKHHRSFAPQVASFTSVYMETIMALDYRALQTLSQKRLVLMTRFLAKVFHNPTYKRGPALVAGTPGMVLRTPSEAYARAAEGIRKAHRYIADFWEGPVFPQFVEALITRFLVLTDDELREWEADPEGFFLVSNLELDIESEVRRCCAEALLLFLMERNIEATSRVMLSLASQAAQNQDPGALRMSEACFHAIDATALLFPVGTLDYDAFFSIDLYKYLESPSDDLVTRTMQGRVLHLLVTISPELSAESYEKALVAAIRFLQSPDLVLALYSVKLVHKLCVSDILGKGPFAEVHSALLQGHAISILTFSFSLAHRLEEGENLQMVLKLIAIEMEVVAKEANLDLIQFLAAQVPQVWQRILSLSEGENAIAGAPCQSSLINILLLLIEKTGDQCLSTPPLREVIFQLIGFCVNLGSDRASYLLEDGLKLWRCVMLHGSWQAVGQPVESSAENLFAIARSGRENHEVLCILKLYAVLCGARMVAGQEQLLTELVGHCLSDRATLKEAYSALDFLYTLGLVDAELALRVSGQAVPFLLQKLKEGELARILLEPLLEAFALFALKNESTLSGLAFGVVSELTAVLLSFKGVRGIHEFLGSAGARAAGTMKRKVAVILLALVSKYYPDLAKRHKTYIVEFGLAQAQEEAQSGGLTVEHFLDAKAGLAQPAGSDVWLRSEYYKRAAEVFARDPILNLELREVVTRTAESLVAGEREGDSVEALLGSMMGNMGLNHHHRHQGE</sequence>
<dbReference type="SMART" id="SM00913">
    <property type="entry name" value="IBN_N"/>
    <property type="match status" value="1"/>
</dbReference>
<organism evidence="6 7">
    <name type="scientific">Chloropicon roscoffensis</name>
    <dbReference type="NCBI Taxonomy" id="1461544"/>
    <lineage>
        <taxon>Eukaryota</taxon>
        <taxon>Viridiplantae</taxon>
        <taxon>Chlorophyta</taxon>
        <taxon>Chloropicophyceae</taxon>
        <taxon>Chloropicales</taxon>
        <taxon>Chloropicaceae</taxon>
        <taxon>Chloropicon</taxon>
    </lineage>
</organism>
<dbReference type="GO" id="GO:0005829">
    <property type="term" value="C:cytosol"/>
    <property type="evidence" value="ECO:0007669"/>
    <property type="project" value="TreeGrafter"/>
</dbReference>
<dbReference type="PANTHER" id="PTHR10997:SF7">
    <property type="entry name" value="IMPORTIN-11"/>
    <property type="match status" value="1"/>
</dbReference>
<dbReference type="Proteomes" id="UP001472866">
    <property type="component" value="Chromosome 02"/>
</dbReference>
<dbReference type="SUPFAM" id="SSF48371">
    <property type="entry name" value="ARM repeat"/>
    <property type="match status" value="1"/>
</dbReference>
<dbReference type="InterPro" id="IPR058669">
    <property type="entry name" value="TPR_IPO7/11-like"/>
</dbReference>
<accession>A0AAX4P1L0</accession>
<dbReference type="PROSITE" id="PS50166">
    <property type="entry name" value="IMPORTIN_B_NT"/>
    <property type="match status" value="1"/>
</dbReference>
<proteinExistence type="inferred from homology"/>
<keyword evidence="4" id="KW-0539">Nucleus</keyword>